<name>A0A843AH91_9CREN</name>
<feature type="transmembrane region" description="Helical" evidence="1">
    <location>
        <begin position="51"/>
        <end position="70"/>
    </location>
</feature>
<evidence type="ECO:0000313" key="2">
    <source>
        <dbReference type="EMBL" id="MBE9390959.1"/>
    </source>
</evidence>
<protein>
    <recommendedName>
        <fullName evidence="4">Cobalt transport protein</fullName>
    </recommendedName>
</protein>
<dbReference type="AlphaFoldDB" id="A0A843AH91"/>
<dbReference type="EMBL" id="JADEZV010000001">
    <property type="protein sequence ID" value="MBE9390959.1"/>
    <property type="molecule type" value="Genomic_DNA"/>
</dbReference>
<keyword evidence="1" id="KW-1133">Transmembrane helix</keyword>
<organism evidence="2 3">
    <name type="scientific">Fervidicoccus fontis</name>
    <dbReference type="NCBI Taxonomy" id="683846"/>
    <lineage>
        <taxon>Archaea</taxon>
        <taxon>Thermoproteota</taxon>
        <taxon>Thermoprotei</taxon>
        <taxon>Fervidicoccales</taxon>
        <taxon>Fervidicoccaceae</taxon>
        <taxon>Fervidicoccus</taxon>
    </lineage>
</organism>
<feature type="transmembrane region" description="Helical" evidence="1">
    <location>
        <begin position="215"/>
        <end position="236"/>
    </location>
</feature>
<keyword evidence="1" id="KW-0472">Membrane</keyword>
<gene>
    <name evidence="2" type="ORF">IOK49_02545</name>
</gene>
<sequence length="238" mass="27490">MLREIISFLANTIINSIFINPSVPHRRAHIFSKLLFVISIAVPFYERPILGFFFIAEIFLIYLLSAKSFLEPTSMIIISSIPAFWMAISGMIVFALSGTISISWFAEILYKTLFYSLIAMLTVSLITPSDISSILRFFTKKIAYPYLLWSLIPYQLKDAVISLKVQELKKSPVSSSVFVVFSEQLERSDQITIANIHRLESNIKRFIYKRGSKKFTLFFFILFVINFALMLIFQYINL</sequence>
<accession>A0A843AH91</accession>
<reference evidence="2" key="1">
    <citation type="submission" date="2020-10" db="EMBL/GenBank/DDBJ databases">
        <title>Fervidococcus fontis strain 3639Fd - the first crenarchaeon capable of growth on lipids.</title>
        <authorList>
            <person name="Kochetkova T.V."/>
            <person name="Elcheninov A.G."/>
            <person name="Toschakov S.V."/>
            <person name="Kublanov I.V."/>
        </authorList>
    </citation>
    <scope>NUCLEOTIDE SEQUENCE</scope>
    <source>
        <strain evidence="2">3639Fd</strain>
    </source>
</reference>
<keyword evidence="1" id="KW-0812">Transmembrane</keyword>
<feature type="transmembrane region" description="Helical" evidence="1">
    <location>
        <begin position="112"/>
        <end position="131"/>
    </location>
</feature>
<dbReference type="Proteomes" id="UP000652307">
    <property type="component" value="Unassembled WGS sequence"/>
</dbReference>
<dbReference type="RefSeq" id="WP_193803481.1">
    <property type="nucleotide sequence ID" value="NZ_JADEZV010000001.1"/>
</dbReference>
<evidence type="ECO:0000313" key="3">
    <source>
        <dbReference type="Proteomes" id="UP000652307"/>
    </source>
</evidence>
<proteinExistence type="predicted"/>
<feature type="transmembrane region" description="Helical" evidence="1">
    <location>
        <begin position="82"/>
        <end position="106"/>
    </location>
</feature>
<evidence type="ECO:0000256" key="1">
    <source>
        <dbReference type="SAM" id="Phobius"/>
    </source>
</evidence>
<evidence type="ECO:0008006" key="4">
    <source>
        <dbReference type="Google" id="ProtNLM"/>
    </source>
</evidence>
<comment type="caution">
    <text evidence="2">The sequence shown here is derived from an EMBL/GenBank/DDBJ whole genome shotgun (WGS) entry which is preliminary data.</text>
</comment>